<keyword evidence="12" id="KW-0472">Membrane</keyword>
<feature type="domain" description="SOCS box" evidence="14">
    <location>
        <begin position="129"/>
        <end position="176"/>
    </location>
</feature>
<dbReference type="Pfam" id="PF12796">
    <property type="entry name" value="Ank_2"/>
    <property type="match status" value="1"/>
</dbReference>
<dbReference type="GO" id="GO:0044231">
    <property type="term" value="C:host cell presynaptic membrane"/>
    <property type="evidence" value="ECO:0007669"/>
    <property type="project" value="UniProtKB-KW"/>
</dbReference>
<reference evidence="15" key="2">
    <citation type="submission" date="2020-06" db="EMBL/GenBank/DDBJ databases">
        <authorList>
            <person name="Sheffer M."/>
        </authorList>
    </citation>
    <scope>NUCLEOTIDE SEQUENCE</scope>
</reference>
<comment type="caution">
    <text evidence="15">The sequence shown here is derived from an EMBL/GenBank/DDBJ whole genome shotgun (WGS) entry which is preliminary data.</text>
</comment>
<dbReference type="GO" id="GO:0005576">
    <property type="term" value="C:extracellular region"/>
    <property type="evidence" value="ECO:0007669"/>
    <property type="project" value="UniProtKB-SubCell"/>
</dbReference>
<evidence type="ECO:0000256" key="13">
    <source>
        <dbReference type="PROSITE-ProRule" id="PRU00023"/>
    </source>
</evidence>
<dbReference type="PROSITE" id="PS50088">
    <property type="entry name" value="ANK_REPEAT"/>
    <property type="match status" value="3"/>
</dbReference>
<dbReference type="GO" id="GO:0016567">
    <property type="term" value="P:protein ubiquitination"/>
    <property type="evidence" value="ECO:0007669"/>
    <property type="project" value="TreeGrafter"/>
</dbReference>
<accession>A0A8T0E9P4</accession>
<dbReference type="GO" id="GO:0044218">
    <property type="term" value="C:other organism cell membrane"/>
    <property type="evidence" value="ECO:0007669"/>
    <property type="project" value="UniProtKB-KW"/>
</dbReference>
<proteinExistence type="inferred from homology"/>
<sequence length="176" mass="19412">MKMGADVNPPLALSTPLHEACFGGSSECVSLLIEAGACMNANDCHVGTPLHAATFRNHPKCVELLLQAGAPVNATKIHETALHIAARENYVEVAEVLIKYGANVYASNNMNKLPVDLLPETEGRFYDLLIQTATEPVILKDLCRRKIRSVLGSQRMKCLKDLDIPRCLVFYLMYKE</sequence>
<dbReference type="InterPro" id="IPR036770">
    <property type="entry name" value="Ankyrin_rpt-contain_sf"/>
</dbReference>
<feature type="repeat" description="ANK" evidence="13">
    <location>
        <begin position="77"/>
        <end position="109"/>
    </location>
</feature>
<evidence type="ECO:0000256" key="2">
    <source>
        <dbReference type="ARBA" id="ARBA00004613"/>
    </source>
</evidence>
<dbReference type="InterPro" id="IPR051573">
    <property type="entry name" value="Ankyrin-SOCS_box_domain"/>
</dbReference>
<dbReference type="SMART" id="SM00969">
    <property type="entry name" value="SOCS_box"/>
    <property type="match status" value="1"/>
</dbReference>
<dbReference type="EMBL" id="JABXBU010002230">
    <property type="protein sequence ID" value="KAF8768158.1"/>
    <property type="molecule type" value="Genomic_DNA"/>
</dbReference>
<name>A0A8T0E9P4_ARGBR</name>
<evidence type="ECO:0000256" key="4">
    <source>
        <dbReference type="ARBA" id="ARBA00022483"/>
    </source>
</evidence>
<dbReference type="SUPFAM" id="SSF48403">
    <property type="entry name" value="Ankyrin repeat"/>
    <property type="match status" value="1"/>
</dbReference>
<evidence type="ECO:0000256" key="10">
    <source>
        <dbReference type="ARBA" id="ARBA00023028"/>
    </source>
</evidence>
<evidence type="ECO:0000313" key="16">
    <source>
        <dbReference type="Proteomes" id="UP000807504"/>
    </source>
</evidence>
<dbReference type="SUPFAM" id="SSF158235">
    <property type="entry name" value="SOCS box-like"/>
    <property type="match status" value="1"/>
</dbReference>
<dbReference type="Pfam" id="PF00023">
    <property type="entry name" value="Ank"/>
    <property type="match status" value="1"/>
</dbReference>
<evidence type="ECO:0000256" key="11">
    <source>
        <dbReference type="ARBA" id="ARBA00023043"/>
    </source>
</evidence>
<keyword evidence="6" id="KW-1052">Target cell membrane</keyword>
<dbReference type="AlphaFoldDB" id="A0A8T0E9P4"/>
<comment type="subcellular location">
    <subcellularLocation>
        <location evidence="2">Secreted</location>
    </subcellularLocation>
    <subcellularLocation>
        <location evidence="1">Target cell membrane</location>
    </subcellularLocation>
</comment>
<keyword evidence="8" id="KW-0528">Neurotoxin</keyword>
<dbReference type="PROSITE" id="PS50225">
    <property type="entry name" value="SOCS"/>
    <property type="match status" value="1"/>
</dbReference>
<keyword evidence="7" id="KW-0800">Toxin</keyword>
<dbReference type="Proteomes" id="UP000807504">
    <property type="component" value="Unassembled WGS sequence"/>
</dbReference>
<dbReference type="GO" id="GO:0035556">
    <property type="term" value="P:intracellular signal transduction"/>
    <property type="evidence" value="ECO:0007669"/>
    <property type="project" value="InterPro"/>
</dbReference>
<evidence type="ECO:0000256" key="8">
    <source>
        <dbReference type="ARBA" id="ARBA00022699"/>
    </source>
</evidence>
<evidence type="ECO:0000256" key="1">
    <source>
        <dbReference type="ARBA" id="ARBA00004175"/>
    </source>
</evidence>
<comment type="similarity">
    <text evidence="3">Belongs to the ankyrin SOCS box (ASB) family.</text>
</comment>
<dbReference type="PROSITE" id="PS50297">
    <property type="entry name" value="ANK_REP_REGION"/>
    <property type="match status" value="3"/>
</dbReference>
<evidence type="ECO:0000313" key="15">
    <source>
        <dbReference type="EMBL" id="KAF8768158.1"/>
    </source>
</evidence>
<evidence type="ECO:0000256" key="6">
    <source>
        <dbReference type="ARBA" id="ARBA00022537"/>
    </source>
</evidence>
<protein>
    <submittedName>
        <fullName evidence="15">Ankyrin repeat and SOCS box protein 13 like protein</fullName>
    </submittedName>
</protein>
<dbReference type="GO" id="GO:0006887">
    <property type="term" value="P:exocytosis"/>
    <property type="evidence" value="ECO:0007669"/>
    <property type="project" value="UniProtKB-KW"/>
</dbReference>
<keyword evidence="10" id="KW-0638">Presynaptic neurotoxin</keyword>
<keyword evidence="9" id="KW-0677">Repeat</keyword>
<evidence type="ECO:0000256" key="3">
    <source>
        <dbReference type="ARBA" id="ARBA00005949"/>
    </source>
</evidence>
<dbReference type="InterPro" id="IPR002110">
    <property type="entry name" value="Ankyrin_rpt"/>
</dbReference>
<evidence type="ECO:0000256" key="9">
    <source>
        <dbReference type="ARBA" id="ARBA00022737"/>
    </source>
</evidence>
<keyword evidence="11 13" id="KW-0040">ANK repeat</keyword>
<keyword evidence="12" id="KW-1053">Target membrane</keyword>
<reference evidence="15" key="1">
    <citation type="journal article" date="2020" name="bioRxiv">
        <title>Chromosome-level reference genome of the European wasp spider Argiope bruennichi: a resource for studies on range expansion and evolutionary adaptation.</title>
        <authorList>
            <person name="Sheffer M.M."/>
            <person name="Hoppe A."/>
            <person name="Krehenwinkel H."/>
            <person name="Uhl G."/>
            <person name="Kuss A.W."/>
            <person name="Jensen L."/>
            <person name="Jensen C."/>
            <person name="Gillespie R.G."/>
            <person name="Hoff K.J."/>
            <person name="Prost S."/>
        </authorList>
    </citation>
    <scope>NUCLEOTIDE SEQUENCE</scope>
</reference>
<dbReference type="GO" id="GO:0045732">
    <property type="term" value="P:positive regulation of protein catabolic process"/>
    <property type="evidence" value="ECO:0007669"/>
    <property type="project" value="TreeGrafter"/>
</dbReference>
<dbReference type="SMART" id="SM00248">
    <property type="entry name" value="ANK"/>
    <property type="match status" value="3"/>
</dbReference>
<gene>
    <name evidence="15" type="ORF">HNY73_021006</name>
</gene>
<dbReference type="GO" id="GO:0090729">
    <property type="term" value="F:toxin activity"/>
    <property type="evidence" value="ECO:0007669"/>
    <property type="project" value="UniProtKB-KW"/>
</dbReference>
<evidence type="ECO:0000256" key="7">
    <source>
        <dbReference type="ARBA" id="ARBA00022656"/>
    </source>
</evidence>
<feature type="repeat" description="ANK" evidence="13">
    <location>
        <begin position="12"/>
        <end position="44"/>
    </location>
</feature>
<keyword evidence="4" id="KW-0268">Exocytosis</keyword>
<evidence type="ECO:0000256" key="5">
    <source>
        <dbReference type="ARBA" id="ARBA00022525"/>
    </source>
</evidence>
<dbReference type="Gene3D" id="1.10.750.20">
    <property type="entry name" value="SOCS box"/>
    <property type="match status" value="1"/>
</dbReference>
<keyword evidence="16" id="KW-1185">Reference proteome</keyword>
<evidence type="ECO:0000256" key="12">
    <source>
        <dbReference type="ARBA" id="ARBA00023298"/>
    </source>
</evidence>
<keyword evidence="5" id="KW-0964">Secreted</keyword>
<organism evidence="15 16">
    <name type="scientific">Argiope bruennichi</name>
    <name type="common">Wasp spider</name>
    <name type="synonym">Aranea bruennichi</name>
    <dbReference type="NCBI Taxonomy" id="94029"/>
    <lineage>
        <taxon>Eukaryota</taxon>
        <taxon>Metazoa</taxon>
        <taxon>Ecdysozoa</taxon>
        <taxon>Arthropoda</taxon>
        <taxon>Chelicerata</taxon>
        <taxon>Arachnida</taxon>
        <taxon>Araneae</taxon>
        <taxon>Araneomorphae</taxon>
        <taxon>Entelegynae</taxon>
        <taxon>Araneoidea</taxon>
        <taxon>Araneidae</taxon>
        <taxon>Argiope</taxon>
    </lineage>
</organism>
<dbReference type="Gene3D" id="1.25.40.20">
    <property type="entry name" value="Ankyrin repeat-containing domain"/>
    <property type="match status" value="1"/>
</dbReference>
<dbReference type="PANTHER" id="PTHR24136">
    <property type="entry name" value="SOWAH (DROSOPHILA) HOMOLOG"/>
    <property type="match status" value="1"/>
</dbReference>
<feature type="repeat" description="ANK" evidence="13">
    <location>
        <begin position="45"/>
        <end position="77"/>
    </location>
</feature>
<dbReference type="PANTHER" id="PTHR24136:SF15">
    <property type="entry name" value="ANK_REP_REGION DOMAIN-CONTAINING PROTEIN"/>
    <property type="match status" value="1"/>
</dbReference>
<evidence type="ECO:0000259" key="14">
    <source>
        <dbReference type="PROSITE" id="PS50225"/>
    </source>
</evidence>
<dbReference type="InterPro" id="IPR001496">
    <property type="entry name" value="SOCS_box"/>
</dbReference>
<dbReference type="InterPro" id="IPR036036">
    <property type="entry name" value="SOCS_box-like_dom_sf"/>
</dbReference>
<dbReference type="Pfam" id="PF07525">
    <property type="entry name" value="SOCS_box"/>
    <property type="match status" value="1"/>
</dbReference>